<dbReference type="AlphaFoldDB" id="A0A7W6FPC5"/>
<name>A0A7W6FPC5_9SPHN</name>
<proteinExistence type="predicted"/>
<accession>A0A7W6FPC5</accession>
<keyword evidence="1" id="KW-1133">Transmembrane helix</keyword>
<gene>
    <name evidence="2" type="ORF">GGR43_000600</name>
</gene>
<protein>
    <recommendedName>
        <fullName evidence="4">ATPase</fullName>
    </recommendedName>
</protein>
<comment type="caution">
    <text evidence="2">The sequence shown here is derived from an EMBL/GenBank/DDBJ whole genome shotgun (WGS) entry which is preliminary data.</text>
</comment>
<evidence type="ECO:0000313" key="2">
    <source>
        <dbReference type="EMBL" id="MBB3924899.1"/>
    </source>
</evidence>
<dbReference type="EMBL" id="JACIDT010000002">
    <property type="protein sequence ID" value="MBB3924899.1"/>
    <property type="molecule type" value="Genomic_DNA"/>
</dbReference>
<keyword evidence="1" id="KW-0812">Transmembrane</keyword>
<dbReference type="RefSeq" id="WP_188070471.1">
    <property type="nucleotide sequence ID" value="NZ_BSPS01000014.1"/>
</dbReference>
<dbReference type="Proteomes" id="UP000571950">
    <property type="component" value="Unassembled WGS sequence"/>
</dbReference>
<evidence type="ECO:0000256" key="1">
    <source>
        <dbReference type="SAM" id="Phobius"/>
    </source>
</evidence>
<organism evidence="2 3">
    <name type="scientific">Sphingobium jiangsuense</name>
    <dbReference type="NCBI Taxonomy" id="870476"/>
    <lineage>
        <taxon>Bacteria</taxon>
        <taxon>Pseudomonadati</taxon>
        <taxon>Pseudomonadota</taxon>
        <taxon>Alphaproteobacteria</taxon>
        <taxon>Sphingomonadales</taxon>
        <taxon>Sphingomonadaceae</taxon>
        <taxon>Sphingobium</taxon>
    </lineage>
</organism>
<sequence length="779" mass="84774">MNREKNVVSLKREEEMAQRTALEGHELLLDSKVEAPLDADAEELLGYQEIDVADMPPPATQPLLKAGRIALIAGAAGWIGFALWLLARRDFRLPAVEQIPYAVTLVAIPLILLAVLYQLLLRTSMGEADRFARITSQLRRESEALDLRLAIVNQQLDTARETMREQASLLEQYGASASLNLETAARTMTQHAHNSAKQAEMVERAGLSLAHQFGQLVEAMPLLEERADRVASSLDQGGSALADKVDRLEAKLDSLSRLLEDTRSRTMNATQSLVAQLMQIQDASRSASDEVTGMAELSASRIGTTIEQARRALDETGTALDTQMADLSHLVERSRTALDDIGGGAVAAYGESIDRIEARLGELDRMIGAQNELLANIGDELTGRIDRAGERFSQFEAEGASGAERLATTFDRLTHRTAQLDEALQSGNRTAEAMIARSEALLVALDASVRELDEGHPAALARLDERVDQSRRLLMAVAPEIERLEAISAAILGQAKDSEQLLSGQSQKLAAWLESGERALVANKEQVSALRLALEAADADARRLADSSGPQLVATLLRIREAADQAGERARQALSRAIAQATDELGEASEQALSQRLGDQFQARMEEISAVADRAVQAAHVASDRLMRQLLTIADTTASIEQRIAEADEAAEKRDRDNFSNRSAILIESLNSIAIDVTKLLAQEVGDASWAAYLKGDRGVFTRRAVSLLNAGEARSIGQLYDEDSLFRDNVNRYIHDFEAMLRTVLAAREGSSLGVTLLSSDIGKLYVALAQAIDRLRN</sequence>
<keyword evidence="1" id="KW-0472">Membrane</keyword>
<feature type="transmembrane region" description="Helical" evidence="1">
    <location>
        <begin position="66"/>
        <end position="87"/>
    </location>
</feature>
<feature type="transmembrane region" description="Helical" evidence="1">
    <location>
        <begin position="99"/>
        <end position="120"/>
    </location>
</feature>
<reference evidence="2 3" key="1">
    <citation type="submission" date="2020-08" db="EMBL/GenBank/DDBJ databases">
        <title>Genomic Encyclopedia of Type Strains, Phase IV (KMG-IV): sequencing the most valuable type-strain genomes for metagenomic binning, comparative biology and taxonomic classification.</title>
        <authorList>
            <person name="Goeker M."/>
        </authorList>
    </citation>
    <scope>NUCLEOTIDE SEQUENCE [LARGE SCALE GENOMIC DNA]</scope>
    <source>
        <strain evidence="2 3">DSM 26189</strain>
    </source>
</reference>
<evidence type="ECO:0000313" key="3">
    <source>
        <dbReference type="Proteomes" id="UP000571950"/>
    </source>
</evidence>
<evidence type="ECO:0008006" key="4">
    <source>
        <dbReference type="Google" id="ProtNLM"/>
    </source>
</evidence>
<keyword evidence="3" id="KW-1185">Reference proteome</keyword>